<keyword evidence="2" id="KW-0808">Transferase</keyword>
<dbReference type="GO" id="GO:0016746">
    <property type="term" value="F:acyltransferase activity"/>
    <property type="evidence" value="ECO:0007669"/>
    <property type="project" value="UniProtKB-KW"/>
</dbReference>
<proteinExistence type="predicted"/>
<feature type="domain" description="BioF2-like acetyltransferase" evidence="1">
    <location>
        <begin position="188"/>
        <end position="334"/>
    </location>
</feature>
<name>A0ABU8THJ3_9HYPH</name>
<dbReference type="SUPFAM" id="SSF55729">
    <property type="entry name" value="Acyl-CoA N-acyltransferases (Nat)"/>
    <property type="match status" value="1"/>
</dbReference>
<dbReference type="EMBL" id="JBAKIA010000002">
    <property type="protein sequence ID" value="MEJ8473633.1"/>
    <property type="molecule type" value="Genomic_DNA"/>
</dbReference>
<dbReference type="Pfam" id="PF13480">
    <property type="entry name" value="Acetyltransf_6"/>
    <property type="match status" value="1"/>
</dbReference>
<evidence type="ECO:0000259" key="1">
    <source>
        <dbReference type="Pfam" id="PF13480"/>
    </source>
</evidence>
<dbReference type="Gene3D" id="3.40.630.30">
    <property type="match status" value="1"/>
</dbReference>
<dbReference type="EC" id="2.3.1.-" evidence="2"/>
<organism evidence="2 3">
    <name type="scientific">Roseibium algae</name>
    <dbReference type="NCBI Taxonomy" id="3123038"/>
    <lineage>
        <taxon>Bacteria</taxon>
        <taxon>Pseudomonadati</taxon>
        <taxon>Pseudomonadota</taxon>
        <taxon>Alphaproteobacteria</taxon>
        <taxon>Hyphomicrobiales</taxon>
        <taxon>Stappiaceae</taxon>
        <taxon>Roseibium</taxon>
    </lineage>
</organism>
<protein>
    <submittedName>
        <fullName evidence="2">GNAT family N-acetyltransferase</fullName>
        <ecNumber evidence="2">2.3.1.-</ecNumber>
    </submittedName>
</protein>
<dbReference type="InterPro" id="IPR016181">
    <property type="entry name" value="Acyl_CoA_acyltransferase"/>
</dbReference>
<gene>
    <name evidence="2" type="ORF">V6575_06000</name>
</gene>
<keyword evidence="2" id="KW-0012">Acyltransferase</keyword>
<keyword evidence="3" id="KW-1185">Reference proteome</keyword>
<dbReference type="InterPro" id="IPR038740">
    <property type="entry name" value="BioF2-like_GNAT_dom"/>
</dbReference>
<accession>A0ABU8THJ3</accession>
<comment type="caution">
    <text evidence="2">The sequence shown here is derived from an EMBL/GenBank/DDBJ whole genome shotgun (WGS) entry which is preliminary data.</text>
</comment>
<dbReference type="RefSeq" id="WP_340273250.1">
    <property type="nucleotide sequence ID" value="NZ_JBAKIA010000002.1"/>
</dbReference>
<evidence type="ECO:0000313" key="2">
    <source>
        <dbReference type="EMBL" id="MEJ8473633.1"/>
    </source>
</evidence>
<reference evidence="2 3" key="1">
    <citation type="submission" date="2024-02" db="EMBL/GenBank/DDBJ databases">
        <title>Roseibium algae sp. nov., isolated from marine alga (Grateloupia sp.), showing potential in myo-inositol conversion.</title>
        <authorList>
            <person name="Wang Y."/>
        </authorList>
    </citation>
    <scope>NUCLEOTIDE SEQUENCE [LARGE SCALE GENOMIC DNA]</scope>
    <source>
        <strain evidence="2 3">H3510</strain>
    </source>
</reference>
<sequence>MSARLENWRELGTSSDFGYVCLRHDAPGGDEVRELFRRLPGGAVSTPFQTPDFLRAFQANMLEGVGGSFSLYEFRRAGTSTPLMLLPILTRKRGPIRIASMPDLTLADQNAPVLAKAYDVPPSHMPTLWATFLQNLTGADVLDFHNMTPMVEQQINPLYGLGDAAATEHLLMLDLQNDAAVAEWRRKSVFKELRSKFRKLEAEGVRFFMAETPDERLAVCKTILRQKQTRFETLGRDNLLSSKSIANLYLDLAKVPHVYSPARLFGLRTDNEVVAGLMSLSSEDMINAVLLSIGDERWHRMSPGIVLMSKVVDWAQSAGVKNFSFGTGYQRYKQRFGAEPKALKKISRSLTRAGEAYTMMRFMKDAAEQRLRRA</sequence>
<dbReference type="Proteomes" id="UP001385499">
    <property type="component" value="Unassembled WGS sequence"/>
</dbReference>
<evidence type="ECO:0000313" key="3">
    <source>
        <dbReference type="Proteomes" id="UP001385499"/>
    </source>
</evidence>